<keyword evidence="3" id="KW-1185">Reference proteome</keyword>
<proteinExistence type="predicted"/>
<feature type="coiled-coil region" evidence="1">
    <location>
        <begin position="293"/>
        <end position="323"/>
    </location>
</feature>
<dbReference type="AlphaFoldDB" id="A0A8S1UFC1"/>
<dbReference type="Proteomes" id="UP000689195">
    <property type="component" value="Unassembled WGS sequence"/>
</dbReference>
<evidence type="ECO:0000313" key="3">
    <source>
        <dbReference type="Proteomes" id="UP000689195"/>
    </source>
</evidence>
<organism evidence="2 3">
    <name type="scientific">Paramecium pentaurelia</name>
    <dbReference type="NCBI Taxonomy" id="43138"/>
    <lineage>
        <taxon>Eukaryota</taxon>
        <taxon>Sar</taxon>
        <taxon>Alveolata</taxon>
        <taxon>Ciliophora</taxon>
        <taxon>Intramacronucleata</taxon>
        <taxon>Oligohymenophorea</taxon>
        <taxon>Peniculida</taxon>
        <taxon>Parameciidae</taxon>
        <taxon>Paramecium</taxon>
    </lineage>
</organism>
<accession>A0A8S1UFC1</accession>
<name>A0A8S1UFC1_9CILI</name>
<comment type="caution">
    <text evidence="2">The sequence shown here is derived from an EMBL/GenBank/DDBJ whole genome shotgun (WGS) entry which is preliminary data.</text>
</comment>
<sequence length="341" mass="40162">MSTSTVYNGSNSHIPNGGKQIQMEVSSDQVIFIANVNRHLMNIIKTDFIFHQALLVVTSNIDNERISRDKKYHLVEYEDDSIVKGYQINIRIIKNPKYLNELTNFQDEQYVWEKMSIKQQFDIDTLNITVNNIMQRMQDVANQNGLYRTLSNNCQSVANQLTEQLLLENISSKNLIFLALVEKKDGDHKESESSPHSALFVATQNFNYGSSRSNYLCYIFEYLNDGKIHAYQFYPKNQTNNLINLNQFDNGKSYWETKTKIYYFYIKQTVQNIIDTMKQQISFFFNNSTNVAKDAFDKINKIQEDEKKRLEEERRRRDEYDEIKSVLFATVALFIIYKIFF</sequence>
<dbReference type="EMBL" id="CAJJDO010000038">
    <property type="protein sequence ID" value="CAD8162402.1"/>
    <property type="molecule type" value="Genomic_DNA"/>
</dbReference>
<evidence type="ECO:0000256" key="1">
    <source>
        <dbReference type="SAM" id="Coils"/>
    </source>
</evidence>
<reference evidence="2" key="1">
    <citation type="submission" date="2021-01" db="EMBL/GenBank/DDBJ databases">
        <authorList>
            <consortium name="Genoscope - CEA"/>
            <person name="William W."/>
        </authorList>
    </citation>
    <scope>NUCLEOTIDE SEQUENCE</scope>
</reference>
<gene>
    <name evidence="2" type="ORF">PPENT_87.1.T0380018</name>
</gene>
<evidence type="ECO:0000313" key="2">
    <source>
        <dbReference type="EMBL" id="CAD8162402.1"/>
    </source>
</evidence>
<keyword evidence="1" id="KW-0175">Coiled coil</keyword>
<dbReference type="OrthoDB" id="308550at2759"/>
<protein>
    <submittedName>
        <fullName evidence="2">Uncharacterized protein</fullName>
    </submittedName>
</protein>